<proteinExistence type="predicted"/>
<dbReference type="Proteomes" id="UP000186851">
    <property type="component" value="Chromosome"/>
</dbReference>
<dbReference type="CDD" id="cd21121">
    <property type="entry name" value="SPASM_Cmo-like"/>
    <property type="match status" value="1"/>
</dbReference>
<evidence type="ECO:0000256" key="2">
    <source>
        <dbReference type="ARBA" id="ARBA00022485"/>
    </source>
</evidence>
<dbReference type="SFLD" id="SFLDG01387">
    <property type="entry name" value="BtrN-like_SPASM_domain_contain"/>
    <property type="match status" value="1"/>
</dbReference>
<dbReference type="GO" id="GO:0003824">
    <property type="term" value="F:catalytic activity"/>
    <property type="evidence" value="ECO:0007669"/>
    <property type="project" value="InterPro"/>
</dbReference>
<evidence type="ECO:0000256" key="5">
    <source>
        <dbReference type="ARBA" id="ARBA00023004"/>
    </source>
</evidence>
<dbReference type="GO" id="GO:0051539">
    <property type="term" value="F:4 iron, 4 sulfur cluster binding"/>
    <property type="evidence" value="ECO:0007669"/>
    <property type="project" value="UniProtKB-KW"/>
</dbReference>
<name>A0AAF0D3B2_ODILC</name>
<keyword evidence="5" id="KW-0408">Iron</keyword>
<evidence type="ECO:0000259" key="7">
    <source>
        <dbReference type="PROSITE" id="PS51918"/>
    </source>
</evidence>
<keyword evidence="6" id="KW-0411">Iron-sulfur</keyword>
<dbReference type="PANTHER" id="PTHR11228">
    <property type="entry name" value="RADICAL SAM DOMAIN PROTEIN"/>
    <property type="match status" value="1"/>
</dbReference>
<keyword evidence="4" id="KW-0479">Metal-binding</keyword>
<accession>A0AAF0D3B2</accession>
<dbReference type="NCBIfam" id="TIGR04317">
    <property type="entry name" value="W_rSAM_matur"/>
    <property type="match status" value="1"/>
</dbReference>
<dbReference type="SFLD" id="SFLDF00570">
    <property type="entry name" value="tungsten_cofactor_oxidoreducas"/>
    <property type="match status" value="1"/>
</dbReference>
<dbReference type="Pfam" id="PF04055">
    <property type="entry name" value="Radical_SAM"/>
    <property type="match status" value="1"/>
</dbReference>
<dbReference type="EMBL" id="CP091871">
    <property type="protein sequence ID" value="WEU40911.1"/>
    <property type="molecule type" value="Genomic_DNA"/>
</dbReference>
<dbReference type="Gene3D" id="3.20.20.70">
    <property type="entry name" value="Aldolase class I"/>
    <property type="match status" value="1"/>
</dbReference>
<dbReference type="SUPFAM" id="SSF102114">
    <property type="entry name" value="Radical SAM enzymes"/>
    <property type="match status" value="1"/>
</dbReference>
<organism evidence="8 9">
    <name type="scientific">Odinarchaeota yellowstonii (strain LCB_4)</name>
    <dbReference type="NCBI Taxonomy" id="1841599"/>
    <lineage>
        <taxon>Archaea</taxon>
        <taxon>Promethearchaeati</taxon>
        <taxon>Candidatus Odinarchaeota</taxon>
        <taxon>Candidatus Odinarchaeia</taxon>
        <taxon>Candidatus Odinarchaeales</taxon>
        <taxon>Candidatus Odinarchaeaceae</taxon>
        <taxon>Candidatus Odinarchaeum</taxon>
    </lineage>
</organism>
<feature type="domain" description="Radical SAM core" evidence="7">
    <location>
        <begin position="39"/>
        <end position="269"/>
    </location>
</feature>
<evidence type="ECO:0000313" key="9">
    <source>
        <dbReference type="Proteomes" id="UP000186851"/>
    </source>
</evidence>
<evidence type="ECO:0000256" key="1">
    <source>
        <dbReference type="ARBA" id="ARBA00001966"/>
    </source>
</evidence>
<dbReference type="SFLD" id="SFLDG01067">
    <property type="entry name" value="SPASM/twitch_domain_containing"/>
    <property type="match status" value="1"/>
</dbReference>
<reference evidence="8" key="1">
    <citation type="journal article" date="2017" name="Nature">
        <title>Asgard archaea illuminate the origin of eukaryotic cellular complexity.</title>
        <authorList>
            <person name="Zaremba-Niedzwiedzka K."/>
            <person name="Caceres E.F."/>
            <person name="Saw J.H."/>
            <person name="Backstrom D."/>
            <person name="Juzokaite L."/>
            <person name="Vancaester E."/>
            <person name="Seitz K.W."/>
            <person name="Anantharaman K."/>
            <person name="Starnawski P."/>
            <person name="Kjeldsen K.U."/>
            <person name="Scott M.B."/>
            <person name="Nunoura T."/>
            <person name="Banfield J.F."/>
            <person name="Schramm A."/>
            <person name="Baker B.J."/>
            <person name="Spang A."/>
            <person name="Ettema T.J.G."/>
        </authorList>
    </citation>
    <scope>NUCLEOTIDE SEQUENCE</scope>
    <source>
        <strain evidence="8">LCB_4</strain>
    </source>
</reference>
<dbReference type="PROSITE" id="PS01305">
    <property type="entry name" value="MOAA_NIFB_PQQE"/>
    <property type="match status" value="1"/>
</dbReference>
<dbReference type="InterPro" id="IPR023885">
    <property type="entry name" value="4Fe4S-binding_SPASM_dom"/>
</dbReference>
<dbReference type="KEGG" id="oyw:OdinLCB4_003090"/>
<gene>
    <name evidence="8" type="ORF">OdinLCB4_003090</name>
</gene>
<dbReference type="InterPro" id="IPR027604">
    <property type="entry name" value="W_rSAM_matur"/>
</dbReference>
<evidence type="ECO:0000256" key="4">
    <source>
        <dbReference type="ARBA" id="ARBA00022723"/>
    </source>
</evidence>
<sequence>MDKELHKLVEKVKEKIAQSPLGKIVVIDEVDHILIIPPKPDIRKVYVELTNKCNLNCQMCIRRSWLESLEEMPLEDYMKLLDQLEELPELKTIVFGGLGEPTIHPKFKEIVEETKSRFPNIELIMTTNGTLIDKFQDLIIDNFDYMIVSIDAVNEDTIQNIRGPQACKVIDNLRKFAEHRNKIRKFTPWIWAEFVAMKQNIEELPKLLAIAKDLQIKKIMITNMLPYTSDIINESLYPQGDPTEIYKWIPVGPDLKNYIQINVADTQIRTERSCSFIKNKACVITVNGDVTPCYNFAHTYRSYIKGYEKTVYKHSFGNIHKEQLKDIWMKEEYVRFRHKVADFNFPSCIDCPTREGCSYANTNEVDCYGNTPSCAECLWSRDIVRCP</sequence>
<reference evidence="8" key="2">
    <citation type="journal article" date="2022" name="Nat. Microbiol.">
        <title>A closed Candidatus Odinarchaeum chromosome exposes Asgard archaeal viruses.</title>
        <authorList>
            <person name="Tamarit D."/>
            <person name="Caceres E.F."/>
            <person name="Krupovic M."/>
            <person name="Nijland R."/>
            <person name="Eme L."/>
            <person name="Robinson N.P."/>
            <person name="Ettema T.J.G."/>
        </authorList>
    </citation>
    <scope>NUCLEOTIDE SEQUENCE</scope>
    <source>
        <strain evidence="8">LCB_4</strain>
    </source>
</reference>
<keyword evidence="2" id="KW-0004">4Fe-4S</keyword>
<dbReference type="AlphaFoldDB" id="A0AAF0D3B2"/>
<comment type="cofactor">
    <cofactor evidence="1">
        <name>[4Fe-4S] cluster</name>
        <dbReference type="ChEBI" id="CHEBI:49883"/>
    </cofactor>
</comment>
<dbReference type="InterPro" id="IPR000385">
    <property type="entry name" value="MoaA_NifB_PqqE_Fe-S-bd_CS"/>
</dbReference>
<evidence type="ECO:0000313" key="8">
    <source>
        <dbReference type="EMBL" id="WEU40911.1"/>
    </source>
</evidence>
<dbReference type="SFLD" id="SFLDS00029">
    <property type="entry name" value="Radical_SAM"/>
    <property type="match status" value="1"/>
</dbReference>
<dbReference type="PANTHER" id="PTHR11228:SF34">
    <property type="entry name" value="TUNGSTEN-CONTAINING ALDEHYDE FERREDOXIN OXIDOREDUCTASE COFACTOR MODIFYING PROTEIN"/>
    <property type="match status" value="1"/>
</dbReference>
<dbReference type="InterPro" id="IPR034391">
    <property type="entry name" value="AdoMet-like_SPASM_containing"/>
</dbReference>
<evidence type="ECO:0000256" key="3">
    <source>
        <dbReference type="ARBA" id="ARBA00022691"/>
    </source>
</evidence>
<evidence type="ECO:0000256" key="6">
    <source>
        <dbReference type="ARBA" id="ARBA00023014"/>
    </source>
</evidence>
<dbReference type="InterPro" id="IPR050377">
    <property type="entry name" value="Radical_SAM_PqqE_MftC-like"/>
</dbReference>
<protein>
    <submittedName>
        <fullName evidence="8">Tungsten cofactor oxidoreductase radical SAM maturase</fullName>
    </submittedName>
</protein>
<dbReference type="GO" id="GO:0046872">
    <property type="term" value="F:metal ion binding"/>
    <property type="evidence" value="ECO:0007669"/>
    <property type="project" value="UniProtKB-KW"/>
</dbReference>
<keyword evidence="3" id="KW-0949">S-adenosyl-L-methionine</keyword>
<dbReference type="InterPro" id="IPR013785">
    <property type="entry name" value="Aldolase_TIM"/>
</dbReference>
<dbReference type="InterPro" id="IPR058240">
    <property type="entry name" value="rSAM_sf"/>
</dbReference>
<dbReference type="InterPro" id="IPR007197">
    <property type="entry name" value="rSAM"/>
</dbReference>
<dbReference type="CDD" id="cd01335">
    <property type="entry name" value="Radical_SAM"/>
    <property type="match status" value="1"/>
</dbReference>
<dbReference type="PROSITE" id="PS51918">
    <property type="entry name" value="RADICAL_SAM"/>
    <property type="match status" value="1"/>
</dbReference>
<dbReference type="Pfam" id="PF13186">
    <property type="entry name" value="SPASM"/>
    <property type="match status" value="1"/>
</dbReference>